<evidence type="ECO:0000313" key="6">
    <source>
        <dbReference type="WBParaSite" id="TMUE_3000011042.1"/>
    </source>
</evidence>
<dbReference type="PANTHER" id="PTHR28520:SF2">
    <property type="entry name" value="MITOTIC-SPINDLE ORGANIZING PROTEIN 1"/>
    <property type="match status" value="1"/>
</dbReference>
<dbReference type="InterPro" id="IPR022214">
    <property type="entry name" value="MZT1"/>
</dbReference>
<dbReference type="AlphaFoldDB" id="A0A5S6QVX5"/>
<evidence type="ECO:0000256" key="4">
    <source>
        <dbReference type="ARBA" id="ARBA00023212"/>
    </source>
</evidence>
<organism evidence="5 6">
    <name type="scientific">Trichuris muris</name>
    <name type="common">Mouse whipworm</name>
    <dbReference type="NCBI Taxonomy" id="70415"/>
    <lineage>
        <taxon>Eukaryota</taxon>
        <taxon>Metazoa</taxon>
        <taxon>Ecdysozoa</taxon>
        <taxon>Nematoda</taxon>
        <taxon>Enoplea</taxon>
        <taxon>Dorylaimia</taxon>
        <taxon>Trichinellida</taxon>
        <taxon>Trichuridae</taxon>
        <taxon>Trichuris</taxon>
    </lineage>
</organism>
<comment type="subcellular location">
    <subcellularLocation>
        <location evidence="1">Cytoplasm</location>
        <location evidence="1">Cytoskeleton</location>
        <location evidence="1">Microtubule organizing center</location>
    </subcellularLocation>
</comment>
<dbReference type="Proteomes" id="UP000046395">
    <property type="component" value="Unassembled WGS sequence"/>
</dbReference>
<evidence type="ECO:0000256" key="2">
    <source>
        <dbReference type="ARBA" id="ARBA00011015"/>
    </source>
</evidence>
<evidence type="ECO:0000256" key="3">
    <source>
        <dbReference type="ARBA" id="ARBA00022490"/>
    </source>
</evidence>
<dbReference type="GO" id="GO:0090307">
    <property type="term" value="P:mitotic spindle assembly"/>
    <property type="evidence" value="ECO:0007669"/>
    <property type="project" value="TreeGrafter"/>
</dbReference>
<dbReference type="WBParaSite" id="TMUE_3000011042.1">
    <property type="protein sequence ID" value="TMUE_3000011042.1"/>
    <property type="gene ID" value="WBGene00284927"/>
</dbReference>
<dbReference type="GO" id="GO:0005819">
    <property type="term" value="C:spindle"/>
    <property type="evidence" value="ECO:0007669"/>
    <property type="project" value="TreeGrafter"/>
</dbReference>
<dbReference type="GO" id="GO:0051415">
    <property type="term" value="P:microtubule nucleation by interphase microtubule organizing center"/>
    <property type="evidence" value="ECO:0007669"/>
    <property type="project" value="TreeGrafter"/>
</dbReference>
<dbReference type="GO" id="GO:0031021">
    <property type="term" value="C:interphase microtubule organizing center"/>
    <property type="evidence" value="ECO:0007669"/>
    <property type="project" value="TreeGrafter"/>
</dbReference>
<name>A0A5S6QVX5_TRIMR</name>
<comment type="similarity">
    <text evidence="2">Belongs to the MOZART1 family.</text>
</comment>
<evidence type="ECO:0000313" key="5">
    <source>
        <dbReference type="Proteomes" id="UP000046395"/>
    </source>
</evidence>
<dbReference type="PANTHER" id="PTHR28520">
    <property type="entry name" value="MITOTIC-SPINDLE ORGANIZING PROTEIN 1"/>
    <property type="match status" value="1"/>
</dbReference>
<evidence type="ECO:0000256" key="1">
    <source>
        <dbReference type="ARBA" id="ARBA00004267"/>
    </source>
</evidence>
<sequence>MSTEQKASNDSETEYFEKIYEFSQLVNSGLDRSTLSLCVKLLQGGVAPVPLANFLTRLRQLKRNENEGPNSRNVNQG</sequence>
<keyword evidence="4" id="KW-0206">Cytoskeleton</keyword>
<keyword evidence="5" id="KW-1185">Reference proteome</keyword>
<accession>A0A5S6QVX5</accession>
<dbReference type="GO" id="GO:0033566">
    <property type="term" value="P:gamma-tubulin complex localization"/>
    <property type="evidence" value="ECO:0007669"/>
    <property type="project" value="InterPro"/>
</dbReference>
<protein>
    <submittedName>
        <fullName evidence="6">Mitotic-spindle organizing protein 1</fullName>
    </submittedName>
</protein>
<proteinExistence type="inferred from homology"/>
<dbReference type="Pfam" id="PF12554">
    <property type="entry name" value="MOZART1"/>
    <property type="match status" value="1"/>
</dbReference>
<dbReference type="GO" id="GO:0000931">
    <property type="term" value="C:gamma-tubulin ring complex"/>
    <property type="evidence" value="ECO:0007669"/>
    <property type="project" value="InterPro"/>
</dbReference>
<keyword evidence="3" id="KW-0963">Cytoplasm</keyword>
<reference evidence="6" key="1">
    <citation type="submission" date="2019-12" db="UniProtKB">
        <authorList>
            <consortium name="WormBaseParasite"/>
        </authorList>
    </citation>
    <scope>IDENTIFICATION</scope>
</reference>